<dbReference type="InterPro" id="IPR029063">
    <property type="entry name" value="SAM-dependent_MTases_sf"/>
</dbReference>
<name>D2VTL8_NAEGR</name>
<dbReference type="AlphaFoldDB" id="D2VTL8"/>
<dbReference type="GO" id="GO:0032259">
    <property type="term" value="P:methylation"/>
    <property type="evidence" value="ECO:0007669"/>
    <property type="project" value="InterPro"/>
</dbReference>
<organism evidence="4">
    <name type="scientific">Naegleria gruberi</name>
    <name type="common">Amoeba</name>
    <dbReference type="NCBI Taxonomy" id="5762"/>
    <lineage>
        <taxon>Eukaryota</taxon>
        <taxon>Discoba</taxon>
        <taxon>Heterolobosea</taxon>
        <taxon>Tetramitia</taxon>
        <taxon>Eutetramitia</taxon>
        <taxon>Vahlkampfiidae</taxon>
        <taxon>Naegleria</taxon>
    </lineage>
</organism>
<dbReference type="InterPro" id="IPR002052">
    <property type="entry name" value="DNA_methylase_N6_adenine_CS"/>
</dbReference>
<evidence type="ECO:0000313" key="3">
    <source>
        <dbReference type="EMBL" id="EFC39884.1"/>
    </source>
</evidence>
<dbReference type="VEuPathDB" id="AmoebaDB:NAEGRDRAFT_52147"/>
<dbReference type="KEGG" id="ngr:NAEGRDRAFT_52147"/>
<evidence type="ECO:0000256" key="1">
    <source>
        <dbReference type="SAM" id="MobiDB-lite"/>
    </source>
</evidence>
<dbReference type="PROSITE" id="PS00092">
    <property type="entry name" value="N6_MTASE"/>
    <property type="match status" value="1"/>
</dbReference>
<dbReference type="SUPFAM" id="SSF53335">
    <property type="entry name" value="S-adenosyl-L-methionine-dependent methyltransferases"/>
    <property type="match status" value="1"/>
</dbReference>
<gene>
    <name evidence="3" type="ORF">NAEGRDRAFT_52147</name>
</gene>
<feature type="region of interest" description="Disordered" evidence="1">
    <location>
        <begin position="61"/>
        <end position="85"/>
    </location>
</feature>
<dbReference type="OrthoDB" id="269872at2759"/>
<dbReference type="PANTHER" id="PTHR18895:SF74">
    <property type="entry name" value="MTRF1L RELEASE FACTOR GLUTAMINE METHYLTRANSFERASE"/>
    <property type="match status" value="1"/>
</dbReference>
<dbReference type="OMA" id="NPPWISI"/>
<accession>D2VTL8</accession>
<dbReference type="Gene3D" id="3.40.50.150">
    <property type="entry name" value="Vaccinia Virus protein VP39"/>
    <property type="match status" value="1"/>
</dbReference>
<dbReference type="InterPro" id="IPR007848">
    <property type="entry name" value="Small_mtfrase_dom"/>
</dbReference>
<sequence length="573" mass="66357">MQKFKSSCLFTANPFNKYSSSLGGLFLQQHHHQKNIFRITSSNNLNKNYSQNFNRFVGENKPLEKSHHDGAGKESSNLEKKLNNGKNVHMRRENHAMFMERTRELNERRDEIIPLLASPLKTEETIERFMSNSKRNFTFVNDQAKVNVLKAKLLEKKDELIVFEGTYHNMLELYNGLKRKISEYLNERISNDSRPKSLKEKYLENHISKLEFTEIMSRFGVLGRMVNGSLQVNVKKLPTLDLLDRLGNFTIEQSRKMKPEVVRSEIFIPIHTLISSIKSMDQWEKKGIELETVEDEKVTIYPHFGVYMPTRKELFTSLIKQSVNELINSKLTNSKKPKLEILDLGAGSGVFSIYVSKLISENVSDLEIKFVDINPWALECSKFNFENNFKSCNNISGKYVQVDLTSDNNLNESKDSNSINLILCNPPWISIEKKDYEHIQNERMKFGSFKNTIDLSIFDTDYEFLDQFLHLLQKSQNKQTFGMLLVSNVGHLVGVEQISILQALEKKIIGTNIKIEKVVTLRREQGLNQELSVKKYLVNNPLSSKRKKSPHQNLIQDTKASEEVYCVNLRRID</sequence>
<dbReference type="InterPro" id="IPR050320">
    <property type="entry name" value="N5-glutamine_MTase"/>
</dbReference>
<dbReference type="GeneID" id="8854367"/>
<proteinExistence type="predicted"/>
<protein>
    <submittedName>
        <fullName evidence="3">Predicted protein</fullName>
    </submittedName>
</protein>
<dbReference type="RefSeq" id="XP_002672628.1">
    <property type="nucleotide sequence ID" value="XM_002672582.1"/>
</dbReference>
<dbReference type="Pfam" id="PF05175">
    <property type="entry name" value="MTS"/>
    <property type="match status" value="1"/>
</dbReference>
<dbReference type="PANTHER" id="PTHR18895">
    <property type="entry name" value="HEMK METHYLTRANSFERASE"/>
    <property type="match status" value="1"/>
</dbReference>
<keyword evidence="4" id="KW-1185">Reference proteome</keyword>
<evidence type="ECO:0000259" key="2">
    <source>
        <dbReference type="Pfam" id="PF05175"/>
    </source>
</evidence>
<dbReference type="STRING" id="5762.D2VTL8"/>
<dbReference type="EMBL" id="GG738896">
    <property type="protein sequence ID" value="EFC39884.1"/>
    <property type="molecule type" value="Genomic_DNA"/>
</dbReference>
<dbReference type="InParanoid" id="D2VTL8"/>
<dbReference type="Proteomes" id="UP000006671">
    <property type="component" value="Unassembled WGS sequence"/>
</dbReference>
<evidence type="ECO:0000313" key="4">
    <source>
        <dbReference type="Proteomes" id="UP000006671"/>
    </source>
</evidence>
<dbReference type="GO" id="GO:0003676">
    <property type="term" value="F:nucleic acid binding"/>
    <property type="evidence" value="ECO:0007669"/>
    <property type="project" value="InterPro"/>
</dbReference>
<reference evidence="3 4" key="1">
    <citation type="journal article" date="2010" name="Cell">
        <title>The genome of Naegleria gruberi illuminates early eukaryotic versatility.</title>
        <authorList>
            <person name="Fritz-Laylin L.K."/>
            <person name="Prochnik S.E."/>
            <person name="Ginger M.L."/>
            <person name="Dacks J.B."/>
            <person name="Carpenter M.L."/>
            <person name="Field M.C."/>
            <person name="Kuo A."/>
            <person name="Paredez A."/>
            <person name="Chapman J."/>
            <person name="Pham J."/>
            <person name="Shu S."/>
            <person name="Neupane R."/>
            <person name="Cipriano M."/>
            <person name="Mancuso J."/>
            <person name="Tu H."/>
            <person name="Salamov A."/>
            <person name="Lindquist E."/>
            <person name="Shapiro H."/>
            <person name="Lucas S."/>
            <person name="Grigoriev I.V."/>
            <person name="Cande W.Z."/>
            <person name="Fulton C."/>
            <person name="Rokhsar D.S."/>
            <person name="Dawson S.C."/>
        </authorList>
    </citation>
    <scope>NUCLEOTIDE SEQUENCE [LARGE SCALE GENOMIC DNA]</scope>
    <source>
        <strain evidence="3 4">NEG-M</strain>
    </source>
</reference>
<dbReference type="GO" id="GO:0008757">
    <property type="term" value="F:S-adenosylmethionine-dependent methyltransferase activity"/>
    <property type="evidence" value="ECO:0007669"/>
    <property type="project" value="UniProtKB-ARBA"/>
</dbReference>
<feature type="compositionally biased region" description="Basic and acidic residues" evidence="1">
    <location>
        <begin position="61"/>
        <end position="82"/>
    </location>
</feature>
<feature type="domain" description="Methyltransferase small" evidence="2">
    <location>
        <begin position="331"/>
        <end position="437"/>
    </location>
</feature>
<dbReference type="eggNOG" id="ENOG502SGSV">
    <property type="taxonomic scope" value="Eukaryota"/>
</dbReference>